<dbReference type="PANTHER" id="PTHR11358:SF26">
    <property type="entry name" value="GUANIDINO ACID HYDROLASE, MITOCHONDRIAL"/>
    <property type="match status" value="1"/>
</dbReference>
<proteinExistence type="inferred from homology"/>
<evidence type="ECO:0000313" key="7">
    <source>
        <dbReference type="Proteomes" id="UP001189429"/>
    </source>
</evidence>
<keyword evidence="2" id="KW-0378">Hydrolase</keyword>
<keyword evidence="1" id="KW-0479">Metal-binding</keyword>
<keyword evidence="7" id="KW-1185">Reference proteome</keyword>
<protein>
    <recommendedName>
        <fullName evidence="5">C2 domain-containing protein</fullName>
    </recommendedName>
</protein>
<reference evidence="6" key="1">
    <citation type="submission" date="2023-10" db="EMBL/GenBank/DDBJ databases">
        <authorList>
            <person name="Chen Y."/>
            <person name="Shah S."/>
            <person name="Dougan E. K."/>
            <person name="Thang M."/>
            <person name="Chan C."/>
        </authorList>
    </citation>
    <scope>NUCLEOTIDE SEQUENCE [LARGE SCALE GENOMIC DNA]</scope>
</reference>
<name>A0ABN9RZ70_9DINO</name>
<dbReference type="SMART" id="SM00239">
    <property type="entry name" value="C2"/>
    <property type="match status" value="1"/>
</dbReference>
<dbReference type="InterPro" id="IPR023696">
    <property type="entry name" value="Ureohydrolase_dom_sf"/>
</dbReference>
<evidence type="ECO:0000256" key="1">
    <source>
        <dbReference type="ARBA" id="ARBA00022723"/>
    </source>
</evidence>
<dbReference type="Pfam" id="PF00491">
    <property type="entry name" value="Arginase"/>
    <property type="match status" value="1"/>
</dbReference>
<feature type="domain" description="C2" evidence="5">
    <location>
        <begin position="174"/>
        <end position="293"/>
    </location>
</feature>
<feature type="non-terminal residue" evidence="6">
    <location>
        <position position="1"/>
    </location>
</feature>
<dbReference type="InterPro" id="IPR035892">
    <property type="entry name" value="C2_domain_sf"/>
</dbReference>
<dbReference type="PROSITE" id="PS51409">
    <property type="entry name" value="ARGINASE_2"/>
    <property type="match status" value="1"/>
</dbReference>
<dbReference type="Proteomes" id="UP001189429">
    <property type="component" value="Unassembled WGS sequence"/>
</dbReference>
<dbReference type="CDD" id="cd00030">
    <property type="entry name" value="C2"/>
    <property type="match status" value="1"/>
</dbReference>
<comment type="caution">
    <text evidence="6">The sequence shown here is derived from an EMBL/GenBank/DDBJ whole genome shotgun (WGS) entry which is preliminary data.</text>
</comment>
<dbReference type="PROSITE" id="PS50004">
    <property type="entry name" value="C2"/>
    <property type="match status" value="1"/>
</dbReference>
<feature type="region of interest" description="Disordered" evidence="4">
    <location>
        <begin position="1"/>
        <end position="34"/>
    </location>
</feature>
<dbReference type="SUPFAM" id="SSF49562">
    <property type="entry name" value="C2 domain (Calcium/lipid-binding domain, CaLB)"/>
    <property type="match status" value="1"/>
</dbReference>
<sequence length="607" mass="66509">APSKPVWQARPRLRSPPPTSEEEVPARAPAMDRASAMDRLQRVLEHVHGRQADGVPLWARLADAGHDPRPKPPEGQCRCSADKWRYVCRCFACLEHWGRAHEFEWTPDLVRPRHLSPRAVAGGPAPPAGRKKFDDIALEEVSGSTRLTSADGRIIGPQSPSVHPRYSGISTFARLPQLHELLANQSSSSGLLHVRVLGGHSLRDRDTGILGDVSDPYVVVRVGTVEHRTPTIKNDLNPVWTGDNEFSFTLGGQDGVLELEVRNANLLIPDNSLGRTSVGLWTLPSGRWQQRREKLVDGQGGELEVDLCLERRSAGTVDIAVLGVPFDSGCSFRPGARFGAESIRANSRLIRPYMIAAQQRPLLERQVVDAGDVACTPFGILQAMDSIFQGCREKLQVARRLVVMGGDHTLSYPVMKAVKERFGPVALIHFDSHLDTFPPMYEQDTWHGSPFRKCWEDGLLAKDGSTHIGIRGSTYAYQDLVDSDQMGIATLTAEDVHERGVQTCLEVVRGRYERAGGAGDRSVMDPQAKSGISKSRTCHQHTLSQVRADFWGRRWGASGALRAPGRGVPTADPRNPCGSQVYDYVIFLLAAGSDFIMSGLVCAGVAS</sequence>
<evidence type="ECO:0000256" key="3">
    <source>
        <dbReference type="PROSITE-ProRule" id="PRU00742"/>
    </source>
</evidence>
<dbReference type="EMBL" id="CAUYUJ010008705">
    <property type="protein sequence ID" value="CAK0824723.1"/>
    <property type="molecule type" value="Genomic_DNA"/>
</dbReference>
<organism evidence="6 7">
    <name type="scientific">Prorocentrum cordatum</name>
    <dbReference type="NCBI Taxonomy" id="2364126"/>
    <lineage>
        <taxon>Eukaryota</taxon>
        <taxon>Sar</taxon>
        <taxon>Alveolata</taxon>
        <taxon>Dinophyceae</taxon>
        <taxon>Prorocentrales</taxon>
        <taxon>Prorocentraceae</taxon>
        <taxon>Prorocentrum</taxon>
    </lineage>
</organism>
<dbReference type="Pfam" id="PF00168">
    <property type="entry name" value="C2"/>
    <property type="match status" value="1"/>
</dbReference>
<evidence type="ECO:0000256" key="2">
    <source>
        <dbReference type="ARBA" id="ARBA00022801"/>
    </source>
</evidence>
<evidence type="ECO:0000256" key="4">
    <source>
        <dbReference type="SAM" id="MobiDB-lite"/>
    </source>
</evidence>
<dbReference type="PANTHER" id="PTHR11358">
    <property type="entry name" value="ARGINASE/AGMATINASE"/>
    <property type="match status" value="1"/>
</dbReference>
<dbReference type="InterPro" id="IPR006035">
    <property type="entry name" value="Ureohydrolase"/>
</dbReference>
<dbReference type="Gene3D" id="2.60.40.150">
    <property type="entry name" value="C2 domain"/>
    <property type="match status" value="1"/>
</dbReference>
<evidence type="ECO:0000313" key="6">
    <source>
        <dbReference type="EMBL" id="CAK0824723.1"/>
    </source>
</evidence>
<dbReference type="SUPFAM" id="SSF52768">
    <property type="entry name" value="Arginase/deacetylase"/>
    <property type="match status" value="1"/>
</dbReference>
<dbReference type="Gene3D" id="3.40.800.10">
    <property type="entry name" value="Ureohydrolase domain"/>
    <property type="match status" value="1"/>
</dbReference>
<accession>A0ABN9RZ70</accession>
<comment type="similarity">
    <text evidence="3">Belongs to the arginase family.</text>
</comment>
<evidence type="ECO:0000259" key="5">
    <source>
        <dbReference type="PROSITE" id="PS50004"/>
    </source>
</evidence>
<gene>
    <name evidence="6" type="ORF">PCOR1329_LOCUS25054</name>
</gene>
<dbReference type="InterPro" id="IPR000008">
    <property type="entry name" value="C2_dom"/>
</dbReference>